<dbReference type="GO" id="GO:0003755">
    <property type="term" value="F:peptidyl-prolyl cis-trans isomerase activity"/>
    <property type="evidence" value="ECO:0007669"/>
    <property type="project" value="UniProtKB-UniRule"/>
</dbReference>
<dbReference type="Proteomes" id="UP000298616">
    <property type="component" value="Chromosome"/>
</dbReference>
<evidence type="ECO:0000256" key="3">
    <source>
        <dbReference type="ARBA" id="ARBA00023110"/>
    </source>
</evidence>
<dbReference type="Gene3D" id="3.10.50.40">
    <property type="match status" value="1"/>
</dbReference>
<evidence type="ECO:0000256" key="2">
    <source>
        <dbReference type="ARBA" id="ARBA00006577"/>
    </source>
</evidence>
<evidence type="ECO:0000313" key="9">
    <source>
        <dbReference type="Proteomes" id="UP000298616"/>
    </source>
</evidence>
<dbReference type="KEGG" id="fpf:DCC35_19225"/>
<dbReference type="Pfam" id="PF00254">
    <property type="entry name" value="FKBP_C"/>
    <property type="match status" value="1"/>
</dbReference>
<name>A0A4D7JPL5_9BACT</name>
<keyword evidence="4 5" id="KW-0413">Isomerase</keyword>
<evidence type="ECO:0000256" key="1">
    <source>
        <dbReference type="ARBA" id="ARBA00000971"/>
    </source>
</evidence>
<reference evidence="8 9" key="1">
    <citation type="submission" date="2018-04" db="EMBL/GenBank/DDBJ databases">
        <title>Complete genome uncultured novel isolate.</title>
        <authorList>
            <person name="Merlino G."/>
        </authorList>
    </citation>
    <scope>NUCLEOTIDE SEQUENCE [LARGE SCALE GENOMIC DNA]</scope>
    <source>
        <strain evidence="9">R1DC9</strain>
    </source>
</reference>
<sequence length="186" mass="21192">MKNSKIYFNLFLVSLVLFSCGLNEDTESFEEALEIRAEEYRRFADNNRDSIMADVADIEAYLENEGIVDYDTTYSGVRYYKTVEGSGPEVEPGSSVAVYYRLHDLETDQIYDESRDPTTGDERTFVFTSFASGVIQGFDEGVEKFREGDEGFIFIPSDLAYGEQGTQNIPGNTNLYFFIKVRQVQN</sequence>
<dbReference type="AlphaFoldDB" id="A0A4D7JPL5"/>
<dbReference type="EC" id="5.2.1.8" evidence="6"/>
<dbReference type="PROSITE" id="PS50059">
    <property type="entry name" value="FKBP_PPIASE"/>
    <property type="match status" value="1"/>
</dbReference>
<dbReference type="OrthoDB" id="9814548at2"/>
<dbReference type="PROSITE" id="PS51257">
    <property type="entry name" value="PROKAR_LIPOPROTEIN"/>
    <property type="match status" value="1"/>
</dbReference>
<dbReference type="EMBL" id="CP028923">
    <property type="protein sequence ID" value="QCK16713.1"/>
    <property type="molecule type" value="Genomic_DNA"/>
</dbReference>
<dbReference type="SUPFAM" id="SSF54534">
    <property type="entry name" value="FKBP-like"/>
    <property type="match status" value="1"/>
</dbReference>
<dbReference type="PANTHER" id="PTHR43811">
    <property type="entry name" value="FKBP-TYPE PEPTIDYL-PROLYL CIS-TRANS ISOMERASE FKPA"/>
    <property type="match status" value="1"/>
</dbReference>
<dbReference type="RefSeq" id="WP_137092305.1">
    <property type="nucleotide sequence ID" value="NZ_CP028923.1"/>
</dbReference>
<dbReference type="InterPro" id="IPR046357">
    <property type="entry name" value="PPIase_dom_sf"/>
</dbReference>
<evidence type="ECO:0000256" key="4">
    <source>
        <dbReference type="ARBA" id="ARBA00023235"/>
    </source>
</evidence>
<accession>A0A4D7JPL5</accession>
<evidence type="ECO:0000313" key="8">
    <source>
        <dbReference type="EMBL" id="QCK16713.1"/>
    </source>
</evidence>
<comment type="similarity">
    <text evidence="2 6">Belongs to the FKBP-type PPIase family.</text>
</comment>
<dbReference type="PANTHER" id="PTHR43811:SF19">
    <property type="entry name" value="39 KDA FK506-BINDING NUCLEAR PROTEIN"/>
    <property type="match status" value="1"/>
</dbReference>
<feature type="domain" description="PPIase FKBP-type" evidence="7">
    <location>
        <begin position="93"/>
        <end position="185"/>
    </location>
</feature>
<comment type="catalytic activity">
    <reaction evidence="1 5 6">
        <text>[protein]-peptidylproline (omega=180) = [protein]-peptidylproline (omega=0)</text>
        <dbReference type="Rhea" id="RHEA:16237"/>
        <dbReference type="Rhea" id="RHEA-COMP:10747"/>
        <dbReference type="Rhea" id="RHEA-COMP:10748"/>
        <dbReference type="ChEBI" id="CHEBI:83833"/>
        <dbReference type="ChEBI" id="CHEBI:83834"/>
        <dbReference type="EC" id="5.2.1.8"/>
    </reaction>
</comment>
<organism evidence="8 9">
    <name type="scientific">Mangrovivirga cuniculi</name>
    <dbReference type="NCBI Taxonomy" id="2715131"/>
    <lineage>
        <taxon>Bacteria</taxon>
        <taxon>Pseudomonadati</taxon>
        <taxon>Bacteroidota</taxon>
        <taxon>Cytophagia</taxon>
        <taxon>Cytophagales</taxon>
        <taxon>Mangrovivirgaceae</taxon>
        <taxon>Mangrovivirga</taxon>
    </lineage>
</organism>
<gene>
    <name evidence="8" type="ORF">DCC35_19225</name>
</gene>
<evidence type="ECO:0000259" key="7">
    <source>
        <dbReference type="PROSITE" id="PS50059"/>
    </source>
</evidence>
<keyword evidence="9" id="KW-1185">Reference proteome</keyword>
<evidence type="ECO:0000256" key="5">
    <source>
        <dbReference type="PROSITE-ProRule" id="PRU00277"/>
    </source>
</evidence>
<proteinExistence type="inferred from homology"/>
<evidence type="ECO:0000256" key="6">
    <source>
        <dbReference type="RuleBase" id="RU003915"/>
    </source>
</evidence>
<dbReference type="InterPro" id="IPR001179">
    <property type="entry name" value="PPIase_FKBP_dom"/>
</dbReference>
<protein>
    <recommendedName>
        <fullName evidence="6">Peptidyl-prolyl cis-trans isomerase</fullName>
        <ecNumber evidence="6">5.2.1.8</ecNumber>
    </recommendedName>
</protein>
<keyword evidence="3 5" id="KW-0697">Rotamase</keyword>